<reference evidence="2 3" key="1">
    <citation type="journal article" date="2021" name="Elife">
        <title>Chloroplast acquisition without the gene transfer in kleptoplastic sea slugs, Plakobranchus ocellatus.</title>
        <authorList>
            <person name="Maeda T."/>
            <person name="Takahashi S."/>
            <person name="Yoshida T."/>
            <person name="Shimamura S."/>
            <person name="Takaki Y."/>
            <person name="Nagai Y."/>
            <person name="Toyoda A."/>
            <person name="Suzuki Y."/>
            <person name="Arimoto A."/>
            <person name="Ishii H."/>
            <person name="Satoh N."/>
            <person name="Nishiyama T."/>
            <person name="Hasebe M."/>
            <person name="Maruyama T."/>
            <person name="Minagawa J."/>
            <person name="Obokata J."/>
            <person name="Shigenobu S."/>
        </authorList>
    </citation>
    <scope>NUCLEOTIDE SEQUENCE [LARGE SCALE GENOMIC DNA]</scope>
</reference>
<gene>
    <name evidence="2" type="ORF">PoB_007282900</name>
</gene>
<evidence type="ECO:0000313" key="3">
    <source>
        <dbReference type="Proteomes" id="UP000735302"/>
    </source>
</evidence>
<evidence type="ECO:0000256" key="1">
    <source>
        <dbReference type="SAM" id="MobiDB-lite"/>
    </source>
</evidence>
<dbReference type="AlphaFoldDB" id="A0AAV4DQ64"/>
<proteinExistence type="predicted"/>
<evidence type="ECO:0000313" key="2">
    <source>
        <dbReference type="EMBL" id="GFO46324.1"/>
    </source>
</evidence>
<sequence>MTAQMGYANGNRFMFNEVARDEAWQRWSGGRRRKKNKRSVGRRGGRGGGCRGTEAFGRCWNHQRGDGFRSRSAVVVLKNSSAMLSIHAYVQDQ</sequence>
<protein>
    <submittedName>
        <fullName evidence="2">Uncharacterized protein</fullName>
    </submittedName>
</protein>
<dbReference type="Proteomes" id="UP000735302">
    <property type="component" value="Unassembled WGS sequence"/>
</dbReference>
<comment type="caution">
    <text evidence="2">The sequence shown here is derived from an EMBL/GenBank/DDBJ whole genome shotgun (WGS) entry which is preliminary data.</text>
</comment>
<feature type="region of interest" description="Disordered" evidence="1">
    <location>
        <begin position="26"/>
        <end position="52"/>
    </location>
</feature>
<feature type="compositionally biased region" description="Basic residues" evidence="1">
    <location>
        <begin position="29"/>
        <end position="45"/>
    </location>
</feature>
<accession>A0AAV4DQ64</accession>
<name>A0AAV4DQ64_9GAST</name>
<keyword evidence="3" id="KW-1185">Reference proteome</keyword>
<organism evidence="2 3">
    <name type="scientific">Plakobranchus ocellatus</name>
    <dbReference type="NCBI Taxonomy" id="259542"/>
    <lineage>
        <taxon>Eukaryota</taxon>
        <taxon>Metazoa</taxon>
        <taxon>Spiralia</taxon>
        <taxon>Lophotrochozoa</taxon>
        <taxon>Mollusca</taxon>
        <taxon>Gastropoda</taxon>
        <taxon>Heterobranchia</taxon>
        <taxon>Euthyneura</taxon>
        <taxon>Panpulmonata</taxon>
        <taxon>Sacoglossa</taxon>
        <taxon>Placobranchoidea</taxon>
        <taxon>Plakobranchidae</taxon>
        <taxon>Plakobranchus</taxon>
    </lineage>
</organism>
<dbReference type="EMBL" id="BLXT01008183">
    <property type="protein sequence ID" value="GFO46324.1"/>
    <property type="molecule type" value="Genomic_DNA"/>
</dbReference>